<keyword evidence="8" id="KW-0411">Iron-sulfur</keyword>
<organism evidence="12 13">
    <name type="scientific">Neglectibacter timonensis</name>
    <dbReference type="NCBI Taxonomy" id="1776382"/>
    <lineage>
        <taxon>Bacteria</taxon>
        <taxon>Bacillati</taxon>
        <taxon>Bacillota</taxon>
        <taxon>Clostridia</taxon>
        <taxon>Eubacteriales</taxon>
        <taxon>Oscillospiraceae</taxon>
        <taxon>Neglectibacter</taxon>
    </lineage>
</organism>
<accession>A0ABT1RYI3</accession>
<dbReference type="PROSITE" id="PS51918">
    <property type="entry name" value="RADICAL_SAM"/>
    <property type="match status" value="1"/>
</dbReference>
<evidence type="ECO:0000256" key="6">
    <source>
        <dbReference type="ARBA" id="ARBA00023002"/>
    </source>
</evidence>
<dbReference type="PROSITE" id="PS01087">
    <property type="entry name" value="RADICAL_ACTIVATING"/>
    <property type="match status" value="1"/>
</dbReference>
<dbReference type="GeneID" id="90531977"/>
<comment type="similarity">
    <text evidence="2">Belongs to the organic radical-activating enzymes family.</text>
</comment>
<dbReference type="InterPro" id="IPR017896">
    <property type="entry name" value="4Fe4S_Fe-S-bd"/>
</dbReference>
<comment type="caution">
    <text evidence="12">The sequence shown here is derived from an EMBL/GenBank/DDBJ whole genome shotgun (WGS) entry which is preliminary data.</text>
</comment>
<dbReference type="PANTHER" id="PTHR30352">
    <property type="entry name" value="PYRUVATE FORMATE-LYASE-ACTIVATING ENZYME"/>
    <property type="match status" value="1"/>
</dbReference>
<dbReference type="EMBL" id="JANFZH010000014">
    <property type="protein sequence ID" value="MCQ4839736.1"/>
    <property type="molecule type" value="Genomic_DNA"/>
</dbReference>
<dbReference type="PIRSF" id="PIRSF000371">
    <property type="entry name" value="PFL_act_enz"/>
    <property type="match status" value="1"/>
</dbReference>
<dbReference type="PROSITE" id="PS51379">
    <property type="entry name" value="4FE4S_FER_2"/>
    <property type="match status" value="2"/>
</dbReference>
<dbReference type="SUPFAM" id="SSF54862">
    <property type="entry name" value="4Fe-4S ferredoxins"/>
    <property type="match status" value="1"/>
</dbReference>
<feature type="domain" description="4Fe-4S ferredoxin-type" evidence="10">
    <location>
        <begin position="79"/>
        <end position="108"/>
    </location>
</feature>
<dbReference type="SUPFAM" id="SSF102114">
    <property type="entry name" value="Radical SAM enzymes"/>
    <property type="match status" value="1"/>
</dbReference>
<dbReference type="Gene3D" id="3.20.20.70">
    <property type="entry name" value="Aldolase class I"/>
    <property type="match status" value="1"/>
</dbReference>
<reference evidence="12 13" key="1">
    <citation type="submission" date="2022-06" db="EMBL/GenBank/DDBJ databases">
        <title>Isolation of gut microbiota from human fecal samples.</title>
        <authorList>
            <person name="Pamer E.G."/>
            <person name="Barat B."/>
            <person name="Waligurski E."/>
            <person name="Medina S."/>
            <person name="Paddock L."/>
            <person name="Mostad J."/>
        </authorList>
    </citation>
    <scope>NUCLEOTIDE SEQUENCE [LARGE SCALE GENOMIC DNA]</scope>
    <source>
        <strain evidence="12 13">DFI.9.73</strain>
    </source>
</reference>
<dbReference type="InterPro" id="IPR017900">
    <property type="entry name" value="4Fe4S_Fe_S_CS"/>
</dbReference>
<dbReference type="NCBIfam" id="TIGR02494">
    <property type="entry name" value="PFLE_PFLC"/>
    <property type="match status" value="1"/>
</dbReference>
<dbReference type="InterPro" id="IPR034457">
    <property type="entry name" value="Organic_radical-activating"/>
</dbReference>
<dbReference type="Pfam" id="PF00037">
    <property type="entry name" value="Fer4"/>
    <property type="match status" value="1"/>
</dbReference>
<evidence type="ECO:0000256" key="9">
    <source>
        <dbReference type="ARBA" id="ARBA00047365"/>
    </source>
</evidence>
<keyword evidence="5" id="KW-0479">Metal-binding</keyword>
<evidence type="ECO:0000256" key="4">
    <source>
        <dbReference type="ARBA" id="ARBA00022691"/>
    </source>
</evidence>
<dbReference type="SFLD" id="SFLDG01118">
    <property type="entry name" value="activating_enzymes__group_2"/>
    <property type="match status" value="1"/>
</dbReference>
<dbReference type="Proteomes" id="UP001524473">
    <property type="component" value="Unassembled WGS sequence"/>
</dbReference>
<evidence type="ECO:0000256" key="8">
    <source>
        <dbReference type="ARBA" id="ARBA00023014"/>
    </source>
</evidence>
<feature type="domain" description="Radical SAM core" evidence="11">
    <location>
        <begin position="19"/>
        <end position="299"/>
    </location>
</feature>
<name>A0ABT1RYI3_9FIRM</name>
<keyword evidence="3" id="KW-0004">4Fe-4S</keyword>
<evidence type="ECO:0000256" key="5">
    <source>
        <dbReference type="ARBA" id="ARBA00022723"/>
    </source>
</evidence>
<dbReference type="Gene3D" id="3.30.70.20">
    <property type="match status" value="1"/>
</dbReference>
<evidence type="ECO:0000256" key="2">
    <source>
        <dbReference type="ARBA" id="ARBA00009777"/>
    </source>
</evidence>
<dbReference type="SFLD" id="SFLDS00029">
    <property type="entry name" value="Radical_SAM"/>
    <property type="match status" value="1"/>
</dbReference>
<comment type="catalytic activity">
    <reaction evidence="9">
        <text>glycyl-[protein] + reduced [flavodoxin] + S-adenosyl-L-methionine = glycin-2-yl radical-[protein] + semiquinone [flavodoxin] + 5'-deoxyadenosine + L-methionine + H(+)</text>
        <dbReference type="Rhea" id="RHEA:61976"/>
        <dbReference type="Rhea" id="RHEA-COMP:10622"/>
        <dbReference type="Rhea" id="RHEA-COMP:14480"/>
        <dbReference type="Rhea" id="RHEA-COMP:15993"/>
        <dbReference type="Rhea" id="RHEA-COMP:15994"/>
        <dbReference type="ChEBI" id="CHEBI:15378"/>
        <dbReference type="ChEBI" id="CHEBI:17319"/>
        <dbReference type="ChEBI" id="CHEBI:29947"/>
        <dbReference type="ChEBI" id="CHEBI:32722"/>
        <dbReference type="ChEBI" id="CHEBI:57618"/>
        <dbReference type="ChEBI" id="CHEBI:57844"/>
        <dbReference type="ChEBI" id="CHEBI:59789"/>
        <dbReference type="ChEBI" id="CHEBI:140311"/>
    </reaction>
</comment>
<evidence type="ECO:0000313" key="12">
    <source>
        <dbReference type="EMBL" id="MCQ4839736.1"/>
    </source>
</evidence>
<comment type="cofactor">
    <cofactor evidence="1">
        <name>[4Fe-4S] cluster</name>
        <dbReference type="ChEBI" id="CHEBI:49883"/>
    </cofactor>
</comment>
<dbReference type="InterPro" id="IPR012839">
    <property type="entry name" value="Organic_radical_activase"/>
</dbReference>
<evidence type="ECO:0000256" key="7">
    <source>
        <dbReference type="ARBA" id="ARBA00023004"/>
    </source>
</evidence>
<dbReference type="CDD" id="cd01335">
    <property type="entry name" value="Radical_SAM"/>
    <property type="match status" value="1"/>
</dbReference>
<evidence type="ECO:0000256" key="3">
    <source>
        <dbReference type="ARBA" id="ARBA00022485"/>
    </source>
</evidence>
<dbReference type="InterPro" id="IPR013785">
    <property type="entry name" value="Aldolase_TIM"/>
</dbReference>
<dbReference type="InterPro" id="IPR040074">
    <property type="entry name" value="BssD/PflA/YjjW"/>
</dbReference>
<evidence type="ECO:0000259" key="11">
    <source>
        <dbReference type="PROSITE" id="PS51918"/>
    </source>
</evidence>
<dbReference type="InterPro" id="IPR007197">
    <property type="entry name" value="rSAM"/>
</dbReference>
<gene>
    <name evidence="12" type="ORF">NE695_07395</name>
</gene>
<dbReference type="PROSITE" id="PS00198">
    <property type="entry name" value="4FE4S_FER_1"/>
    <property type="match status" value="1"/>
</dbReference>
<keyword evidence="4" id="KW-0949">S-adenosyl-L-methionine</keyword>
<dbReference type="InterPro" id="IPR058240">
    <property type="entry name" value="rSAM_sf"/>
</dbReference>
<feature type="domain" description="4Fe-4S ferredoxin-type" evidence="10">
    <location>
        <begin position="50"/>
        <end position="78"/>
    </location>
</feature>
<dbReference type="SFLD" id="SFLDG01066">
    <property type="entry name" value="organic_radical-activating_enz"/>
    <property type="match status" value="1"/>
</dbReference>
<proteinExistence type="inferred from homology"/>
<dbReference type="PANTHER" id="PTHR30352:SF4">
    <property type="entry name" value="PYRUVATE FORMATE-LYASE 2-ACTIVATING ENZYME"/>
    <property type="match status" value="1"/>
</dbReference>
<dbReference type="RefSeq" id="WP_066862691.1">
    <property type="nucleotide sequence ID" value="NZ_CABKVV010000013.1"/>
</dbReference>
<evidence type="ECO:0000256" key="1">
    <source>
        <dbReference type="ARBA" id="ARBA00001966"/>
    </source>
</evidence>
<protein>
    <submittedName>
        <fullName evidence="12">Glycyl-radical enzyme activating protein</fullName>
    </submittedName>
</protein>
<evidence type="ECO:0000259" key="10">
    <source>
        <dbReference type="PROSITE" id="PS51379"/>
    </source>
</evidence>
<evidence type="ECO:0000313" key="13">
    <source>
        <dbReference type="Proteomes" id="UP001524473"/>
    </source>
</evidence>
<dbReference type="InterPro" id="IPR001989">
    <property type="entry name" value="Radical_activat_CS"/>
</dbReference>
<keyword evidence="6" id="KW-0560">Oxidoreductase</keyword>
<keyword evidence="13" id="KW-1185">Reference proteome</keyword>
<dbReference type="Pfam" id="PF04055">
    <property type="entry name" value="Radical_SAM"/>
    <property type="match status" value="1"/>
</dbReference>
<sequence length="302" mass="33169">MTNGSETGMIFNLQKFSLHDGPGIRTVVFLKGCPLRCKWCSNPESQFAGSQLLWDSARCLRCGGCAALCSEQAISFTGSAVRISVDRCRACGVCARSCPGQALKLEGERRTADSIVEECLQDLDFYEESSGGVTLSGGEPLLQPEFSAALLKALKSKGIHTAMETTGCVPPQIFQSVSPYLDLLLFDIKHWDGDRHREGTGRSNRLPLENMQSAIRAGKKVLPRLPVIPGYNDSLKDAAGFSSRLKEAGAQEVQLLPFHQFGERKYEMLGQAYSYADTAALQEEDLQEFRQAFLNEGIHAFF</sequence>
<keyword evidence="7" id="KW-0408">Iron</keyword>